<dbReference type="AlphaFoldDB" id="A0A8J6LIJ6"/>
<evidence type="ECO:0000313" key="2">
    <source>
        <dbReference type="Proteomes" id="UP000657177"/>
    </source>
</evidence>
<dbReference type="GO" id="GO:0009143">
    <property type="term" value="P:nucleoside triphosphate catabolic process"/>
    <property type="evidence" value="ECO:0007669"/>
    <property type="project" value="InterPro"/>
</dbReference>
<dbReference type="Proteomes" id="UP000657177">
    <property type="component" value="Unassembled WGS sequence"/>
</dbReference>
<organism evidence="1 2">
    <name type="scientific">Capillibacterium thermochitinicola</name>
    <dbReference type="NCBI Taxonomy" id="2699427"/>
    <lineage>
        <taxon>Bacteria</taxon>
        <taxon>Bacillati</taxon>
        <taxon>Bacillota</taxon>
        <taxon>Capillibacterium</taxon>
    </lineage>
</organism>
<keyword evidence="2" id="KW-1185">Reference proteome</keyword>
<accession>A0A8J6LIJ6</accession>
<comment type="caution">
    <text evidence="1">The sequence shown here is derived from an EMBL/GenBank/DDBJ whole genome shotgun (WGS) entry which is preliminary data.</text>
</comment>
<dbReference type="Pfam" id="PF12643">
    <property type="entry name" value="MazG-like"/>
    <property type="match status" value="1"/>
</dbReference>
<dbReference type="EMBL" id="JAAKDE010000012">
    <property type="protein sequence ID" value="MBA2133085.1"/>
    <property type="molecule type" value="Genomic_DNA"/>
</dbReference>
<dbReference type="RefSeq" id="WP_181339542.1">
    <property type="nucleotide sequence ID" value="NZ_JAAKDE010000012.1"/>
</dbReference>
<gene>
    <name evidence="1" type="ORF">G5B42_05955</name>
</gene>
<evidence type="ECO:0000313" key="1">
    <source>
        <dbReference type="EMBL" id="MBA2133085.1"/>
    </source>
</evidence>
<sequence length="106" mass="12231">MTRPQQEVDIARKLHTIEWLKSELLEGVSLFFKALLGNNRQVITKALATIILTCYFLGRRLGIGLQQVDQAIEEQLRHHLAEEHQLEDWYGDLSACLNYLQGKKRG</sequence>
<dbReference type="InterPro" id="IPR025984">
    <property type="entry name" value="DCTPP"/>
</dbReference>
<dbReference type="GO" id="GO:0047429">
    <property type="term" value="F:nucleoside triphosphate diphosphatase activity"/>
    <property type="evidence" value="ECO:0007669"/>
    <property type="project" value="InterPro"/>
</dbReference>
<proteinExistence type="predicted"/>
<name>A0A8J6LIJ6_9FIRM</name>
<reference evidence="1" key="1">
    <citation type="submission" date="2020-06" db="EMBL/GenBank/DDBJ databases">
        <title>Novel chitinolytic bacterium.</title>
        <authorList>
            <person name="Ungkulpasvich U."/>
            <person name="Kosugi A."/>
            <person name="Uke A."/>
        </authorList>
    </citation>
    <scope>NUCLEOTIDE SEQUENCE</scope>
    <source>
        <strain evidence="1">UUS1-1</strain>
    </source>
</reference>
<protein>
    <submittedName>
        <fullName evidence="1">MazG-like family protein</fullName>
    </submittedName>
</protein>